<evidence type="ECO:0000313" key="3">
    <source>
        <dbReference type="Proteomes" id="UP000480303"/>
    </source>
</evidence>
<feature type="transmembrane region" description="Helical" evidence="1">
    <location>
        <begin position="34"/>
        <end position="55"/>
    </location>
</feature>
<keyword evidence="1" id="KW-0812">Transmembrane</keyword>
<sequence>MTEKNQRTHKESLDSVKVIKTVGATPAKVIGQFFGRYVVVIIAIIILVVAGPFAIKIMGWSLQTLNPAYLQKQVIADFNNSKDAYSTIEGTKVAKVPLNGIEKLFSQSPTSSDTIIISIPKVLNISPIFNDDTEKSQDLLRNAWIESVNSDKLTKEAKYYEIMYNGSVIITGDNKGNETKNGDLNAIDKKEITQQLKSEIKHQTKYEFQKWDVVGKREDVKFEKNKNIVTVDGYFIDKNITPNWVPKFGKPIYHVRAEFKHTDNKLEFISGSLKVSKK</sequence>
<reference evidence="2 3" key="1">
    <citation type="submission" date="2020-02" db="EMBL/GenBank/DDBJ databases">
        <title>Draft genome sequence of Lactococcus sp. Hs30E4-3.</title>
        <authorList>
            <person name="Noda S."/>
            <person name="Yuki M."/>
            <person name="Ohkuma M."/>
        </authorList>
    </citation>
    <scope>NUCLEOTIDE SEQUENCE [LARGE SCALE GENOMIC DNA]</scope>
    <source>
        <strain evidence="2 3">Hs30E4-3</strain>
    </source>
</reference>
<dbReference type="RefSeq" id="WP_172207887.1">
    <property type="nucleotide sequence ID" value="NZ_BLLI01000011.1"/>
</dbReference>
<keyword evidence="3" id="KW-1185">Reference proteome</keyword>
<dbReference type="Proteomes" id="UP000480303">
    <property type="component" value="Unassembled WGS sequence"/>
</dbReference>
<protein>
    <submittedName>
        <fullName evidence="2">Uncharacterized protein</fullName>
    </submittedName>
</protein>
<comment type="caution">
    <text evidence="2">The sequence shown here is derived from an EMBL/GenBank/DDBJ whole genome shotgun (WGS) entry which is preliminary data.</text>
</comment>
<organism evidence="2 3">
    <name type="scientific">Pseudolactococcus hodotermopsidis</name>
    <dbReference type="NCBI Taxonomy" id="2709157"/>
    <lineage>
        <taxon>Bacteria</taxon>
        <taxon>Bacillati</taxon>
        <taxon>Bacillota</taxon>
        <taxon>Bacilli</taxon>
        <taxon>Lactobacillales</taxon>
        <taxon>Streptococcaceae</taxon>
        <taxon>Pseudolactococcus</taxon>
    </lineage>
</organism>
<keyword evidence="1" id="KW-0472">Membrane</keyword>
<accession>A0A6A0B9M7</accession>
<dbReference type="EMBL" id="BLLI01000011">
    <property type="protein sequence ID" value="GFH42072.1"/>
    <property type="molecule type" value="Genomic_DNA"/>
</dbReference>
<name>A0A6A0B9M7_9LACT</name>
<evidence type="ECO:0000256" key="1">
    <source>
        <dbReference type="SAM" id="Phobius"/>
    </source>
</evidence>
<keyword evidence="1" id="KW-1133">Transmembrane helix</keyword>
<evidence type="ECO:0000313" key="2">
    <source>
        <dbReference type="EMBL" id="GFH42072.1"/>
    </source>
</evidence>
<proteinExistence type="predicted"/>
<gene>
    <name evidence="2" type="ORF">Hs30E_06230</name>
</gene>
<dbReference type="AlphaFoldDB" id="A0A6A0B9M7"/>